<dbReference type="GO" id="GO:0003700">
    <property type="term" value="F:DNA-binding transcription factor activity"/>
    <property type="evidence" value="ECO:0007669"/>
    <property type="project" value="InterPro"/>
</dbReference>
<proteinExistence type="predicted"/>
<evidence type="ECO:0000259" key="4">
    <source>
        <dbReference type="PROSITE" id="PS50949"/>
    </source>
</evidence>
<dbReference type="SUPFAM" id="SSF46785">
    <property type="entry name" value="Winged helix' DNA-binding domain"/>
    <property type="match status" value="1"/>
</dbReference>
<keyword evidence="3" id="KW-0804">Transcription</keyword>
<dbReference type="InterPro" id="IPR036388">
    <property type="entry name" value="WH-like_DNA-bd_sf"/>
</dbReference>
<protein>
    <submittedName>
        <fullName evidence="5">HTH-type transcriptional repressor YvoA</fullName>
    </submittedName>
</protein>
<sequence length="251" mass="27810">MLKDTASPLYYRLKEILREKIDDGEWKPHSAIPSIRALCAMYGISTTTAKQAIQELTHEGKVYAMQGKGTFVAAPQFAAGRVEYTEISADVMLNARMKAIGIKYSCVLLGVERQPANRVVADALAIPIGAPSLKITRFKKANDEPMLIEQVYVDAGKYGKIETADLTRPMYEIIKLAYSIELKKSVEKFTPVFLESADAQILDQKPGALALSNERTSLSQGGEAIIYARSLIRGDKCKMYVDLTQLRTLNK</sequence>
<evidence type="ECO:0000256" key="1">
    <source>
        <dbReference type="ARBA" id="ARBA00023015"/>
    </source>
</evidence>
<dbReference type="GO" id="GO:0045892">
    <property type="term" value="P:negative regulation of DNA-templated transcription"/>
    <property type="evidence" value="ECO:0007669"/>
    <property type="project" value="TreeGrafter"/>
</dbReference>
<dbReference type="Gene3D" id="3.40.1410.10">
    <property type="entry name" value="Chorismate lyase-like"/>
    <property type="match status" value="1"/>
</dbReference>
<dbReference type="EMBL" id="VSSQ01000008">
    <property type="protein sequence ID" value="MPL59009.1"/>
    <property type="molecule type" value="Genomic_DNA"/>
</dbReference>
<dbReference type="Gene3D" id="1.10.10.10">
    <property type="entry name" value="Winged helix-like DNA-binding domain superfamily/Winged helix DNA-binding domain"/>
    <property type="match status" value="1"/>
</dbReference>
<reference evidence="5" key="1">
    <citation type="submission" date="2019-08" db="EMBL/GenBank/DDBJ databases">
        <authorList>
            <person name="Kucharzyk K."/>
            <person name="Murdoch R.W."/>
            <person name="Higgins S."/>
            <person name="Loffler F."/>
        </authorList>
    </citation>
    <scope>NUCLEOTIDE SEQUENCE</scope>
</reference>
<evidence type="ECO:0000256" key="2">
    <source>
        <dbReference type="ARBA" id="ARBA00023125"/>
    </source>
</evidence>
<accession>A0A644SWB3</accession>
<dbReference type="GO" id="GO:0003677">
    <property type="term" value="F:DNA binding"/>
    <property type="evidence" value="ECO:0007669"/>
    <property type="project" value="UniProtKB-KW"/>
</dbReference>
<dbReference type="SUPFAM" id="SSF64288">
    <property type="entry name" value="Chorismate lyase-like"/>
    <property type="match status" value="1"/>
</dbReference>
<dbReference type="PANTHER" id="PTHR44846">
    <property type="entry name" value="MANNOSYL-D-GLYCERATE TRANSPORT/METABOLISM SYSTEM REPRESSOR MNGR-RELATED"/>
    <property type="match status" value="1"/>
</dbReference>
<dbReference type="SMART" id="SM00866">
    <property type="entry name" value="UTRA"/>
    <property type="match status" value="1"/>
</dbReference>
<dbReference type="PANTHER" id="PTHR44846:SF1">
    <property type="entry name" value="MANNOSYL-D-GLYCERATE TRANSPORT_METABOLISM SYSTEM REPRESSOR MNGR-RELATED"/>
    <property type="match status" value="1"/>
</dbReference>
<dbReference type="InterPro" id="IPR028978">
    <property type="entry name" value="Chorismate_lyase_/UTRA_dom_sf"/>
</dbReference>
<name>A0A644SWB3_9ZZZZ</name>
<dbReference type="Pfam" id="PF00392">
    <property type="entry name" value="GntR"/>
    <property type="match status" value="1"/>
</dbReference>
<comment type="caution">
    <text evidence="5">The sequence shown here is derived from an EMBL/GenBank/DDBJ whole genome shotgun (WGS) entry which is preliminary data.</text>
</comment>
<evidence type="ECO:0000256" key="3">
    <source>
        <dbReference type="ARBA" id="ARBA00023163"/>
    </source>
</evidence>
<dbReference type="InterPro" id="IPR011663">
    <property type="entry name" value="UTRA"/>
</dbReference>
<dbReference type="AlphaFoldDB" id="A0A644SWB3"/>
<dbReference type="InterPro" id="IPR000524">
    <property type="entry name" value="Tscrpt_reg_HTH_GntR"/>
</dbReference>
<dbReference type="PROSITE" id="PS50949">
    <property type="entry name" value="HTH_GNTR"/>
    <property type="match status" value="1"/>
</dbReference>
<keyword evidence="1" id="KW-0805">Transcription regulation</keyword>
<dbReference type="Pfam" id="PF07702">
    <property type="entry name" value="UTRA"/>
    <property type="match status" value="1"/>
</dbReference>
<evidence type="ECO:0000313" key="5">
    <source>
        <dbReference type="EMBL" id="MPL59009.1"/>
    </source>
</evidence>
<dbReference type="SMART" id="SM00345">
    <property type="entry name" value="HTH_GNTR"/>
    <property type="match status" value="1"/>
</dbReference>
<dbReference type="InterPro" id="IPR036390">
    <property type="entry name" value="WH_DNA-bd_sf"/>
</dbReference>
<keyword evidence="2" id="KW-0238">DNA-binding</keyword>
<dbReference type="CDD" id="cd07377">
    <property type="entry name" value="WHTH_GntR"/>
    <property type="match status" value="1"/>
</dbReference>
<organism evidence="5">
    <name type="scientific">bioreactor metagenome</name>
    <dbReference type="NCBI Taxonomy" id="1076179"/>
    <lineage>
        <taxon>unclassified sequences</taxon>
        <taxon>metagenomes</taxon>
        <taxon>ecological metagenomes</taxon>
    </lineage>
</organism>
<feature type="domain" description="HTH gntR-type" evidence="4">
    <location>
        <begin position="7"/>
        <end position="75"/>
    </location>
</feature>
<dbReference type="InterPro" id="IPR050679">
    <property type="entry name" value="Bact_HTH_transcr_reg"/>
</dbReference>
<gene>
    <name evidence="5" type="primary">yvoA_1</name>
    <name evidence="5" type="ORF">SDC9_04557</name>
</gene>